<evidence type="ECO:0000313" key="4">
    <source>
        <dbReference type="EMBL" id="CAG7643975.1"/>
    </source>
</evidence>
<dbReference type="CDD" id="cd08983">
    <property type="entry name" value="GH43_Bt3655-like"/>
    <property type="match status" value="1"/>
</dbReference>
<dbReference type="InterPro" id="IPR050727">
    <property type="entry name" value="GH43_arabinanases"/>
</dbReference>
<keyword evidence="2 3" id="KW-0326">Glycosidase</keyword>
<proteinExistence type="inferred from homology"/>
<dbReference type="RefSeq" id="WP_218099448.1">
    <property type="nucleotide sequence ID" value="NZ_CAJVCE010000008.1"/>
</dbReference>
<evidence type="ECO:0000256" key="3">
    <source>
        <dbReference type="RuleBase" id="RU361187"/>
    </source>
</evidence>
<sequence length="479" mass="54092">MPQSNQKETAGGAPAYVMGYFRSGPNQTHTEEKLHYAYSRDGLHWFELNENRPVFVSSLGEGILRDPFIAKGVDGNWHMVFTIRPKGKDIGYCRSSDLITWEDERKLPVMEGKDNTKNSWAPEFTYDHERKQYLVYWASSCGQDLGNSKHYSVWTSDWVTLTEPELFFDPGYQTIDASLAEHEGRYYMAVKDESVVYDRNVKHPCRNVLAVSDRLEGPYTVVPGFQTPDYTEGPEFLKLEGTDRWLLFYDYWSYGKFGIMETTDFRDWRELDGSEFRIPYRARHNTVFQVTEPVLARLLDAYALLARYGTPTNAPVRLAAEEPDGFLHDAFFMRTVVMQFCPNRLTGTQMLYDEGDRKNGMALRIRDGLLEAAVVSDGERVTLQARADTVAGGKWRHAALSFAEGTVSLYLDGKLADNVRADFGIVGPHTGAGGYGGRFGSDAFGDALATDAFDGVIRQVMLYSVPLQEADIAMMARGK</sequence>
<dbReference type="InterPro" id="IPR006710">
    <property type="entry name" value="Glyco_hydro_43"/>
</dbReference>
<comment type="similarity">
    <text evidence="3">Belongs to the glycosyl hydrolase 43 family.</text>
</comment>
<name>A0ABN7TKI3_9BACL</name>
<organism evidence="4 5">
    <name type="scientific">Paenibacillus allorhizosphaerae</name>
    <dbReference type="NCBI Taxonomy" id="2849866"/>
    <lineage>
        <taxon>Bacteria</taxon>
        <taxon>Bacillati</taxon>
        <taxon>Bacillota</taxon>
        <taxon>Bacilli</taxon>
        <taxon>Bacillales</taxon>
        <taxon>Paenibacillaceae</taxon>
        <taxon>Paenibacillus</taxon>
    </lineage>
</organism>
<evidence type="ECO:0000256" key="2">
    <source>
        <dbReference type="ARBA" id="ARBA00023295"/>
    </source>
</evidence>
<protein>
    <submittedName>
        <fullName evidence="4">Uncharacterized protein</fullName>
    </submittedName>
</protein>
<keyword evidence="5" id="KW-1185">Reference proteome</keyword>
<gene>
    <name evidence="4" type="ORF">PAECIP111802_03124</name>
</gene>
<accession>A0ABN7TKI3</accession>
<evidence type="ECO:0000256" key="1">
    <source>
        <dbReference type="ARBA" id="ARBA00022801"/>
    </source>
</evidence>
<evidence type="ECO:0000313" key="5">
    <source>
        <dbReference type="Proteomes" id="UP000730618"/>
    </source>
</evidence>
<dbReference type="Pfam" id="PF13385">
    <property type="entry name" value="Laminin_G_3"/>
    <property type="match status" value="1"/>
</dbReference>
<keyword evidence="1 3" id="KW-0378">Hydrolase</keyword>
<comment type="caution">
    <text evidence="4">The sequence shown here is derived from an EMBL/GenBank/DDBJ whole genome shotgun (WGS) entry which is preliminary data.</text>
</comment>
<dbReference type="PANTHER" id="PTHR43301:SF3">
    <property type="entry name" value="ARABINAN ENDO-1,5-ALPHA-L-ARABINOSIDASE A-RELATED"/>
    <property type="match status" value="1"/>
</dbReference>
<dbReference type="PANTHER" id="PTHR43301">
    <property type="entry name" value="ARABINAN ENDO-1,5-ALPHA-L-ARABINOSIDASE"/>
    <property type="match status" value="1"/>
</dbReference>
<reference evidence="4 5" key="1">
    <citation type="submission" date="2021-06" db="EMBL/GenBank/DDBJ databases">
        <authorList>
            <person name="Criscuolo A."/>
        </authorList>
    </citation>
    <scope>NUCLEOTIDE SEQUENCE [LARGE SCALE GENOMIC DNA]</scope>
    <source>
        <strain evidence="5">CIP 111802</strain>
    </source>
</reference>
<dbReference type="EMBL" id="CAJVCE010000008">
    <property type="protein sequence ID" value="CAG7643975.1"/>
    <property type="molecule type" value="Genomic_DNA"/>
</dbReference>
<dbReference type="Pfam" id="PF04616">
    <property type="entry name" value="Glyco_hydro_43"/>
    <property type="match status" value="1"/>
</dbReference>
<dbReference type="Proteomes" id="UP000730618">
    <property type="component" value="Unassembled WGS sequence"/>
</dbReference>